<protein>
    <submittedName>
        <fullName evidence="1">Uncharacterized protein</fullName>
    </submittedName>
</protein>
<proteinExistence type="predicted"/>
<organism evidence="1">
    <name type="scientific">Loa loa</name>
    <name type="common">Eye worm</name>
    <name type="synonym">Filaria loa</name>
    <dbReference type="NCBI Taxonomy" id="7209"/>
    <lineage>
        <taxon>Eukaryota</taxon>
        <taxon>Metazoa</taxon>
        <taxon>Ecdysozoa</taxon>
        <taxon>Nematoda</taxon>
        <taxon>Chromadorea</taxon>
        <taxon>Rhabditida</taxon>
        <taxon>Spirurina</taxon>
        <taxon>Spiruromorpha</taxon>
        <taxon>Filarioidea</taxon>
        <taxon>Onchocercidae</taxon>
        <taxon>Loa</taxon>
    </lineage>
</organism>
<dbReference type="GeneID" id="9953100"/>
<dbReference type="AlphaFoldDB" id="A0A1S0TFX3"/>
<evidence type="ECO:0000313" key="1">
    <source>
        <dbReference type="EMBL" id="EFO12923.1"/>
    </source>
</evidence>
<dbReference type="KEGG" id="loa:LOAG_15608"/>
<sequence>MELMQFINGWEPLDSCRMLHSGVLELCRLKRNSSAMMIPYIERTLHWMARTGLLTNIETVYENTVPIRILEQPQTITHSDEIQYSACISISSCDLTNTYVLNIAIVCFVGSIVVDGCAKCKIFYIAGVQKVDQLLWLL</sequence>
<accession>A0A1S0TFX3</accession>
<name>A0A1S0TFX3_LOALO</name>
<dbReference type="EMBL" id="JH712362">
    <property type="protein sequence ID" value="EFO12923.1"/>
    <property type="molecule type" value="Genomic_DNA"/>
</dbReference>
<reference evidence="1" key="1">
    <citation type="submission" date="2012-04" db="EMBL/GenBank/DDBJ databases">
        <title>The Genome Sequence of Loa loa.</title>
        <authorList>
            <consortium name="The Broad Institute Genome Sequencing Platform"/>
            <consortium name="Broad Institute Genome Sequencing Center for Infectious Disease"/>
            <person name="Nutman T.B."/>
            <person name="Fink D.L."/>
            <person name="Russ C."/>
            <person name="Young S."/>
            <person name="Zeng Q."/>
            <person name="Gargeya S."/>
            <person name="Alvarado L."/>
            <person name="Berlin A."/>
            <person name="Chapman S.B."/>
            <person name="Chen Z."/>
            <person name="Freedman E."/>
            <person name="Gellesch M."/>
            <person name="Goldberg J."/>
            <person name="Griggs A."/>
            <person name="Gujja S."/>
            <person name="Heilman E.R."/>
            <person name="Heiman D."/>
            <person name="Howarth C."/>
            <person name="Mehta T."/>
            <person name="Neiman D."/>
            <person name="Pearson M."/>
            <person name="Roberts A."/>
            <person name="Saif S."/>
            <person name="Shea T."/>
            <person name="Shenoy N."/>
            <person name="Sisk P."/>
            <person name="Stolte C."/>
            <person name="Sykes S."/>
            <person name="White J."/>
            <person name="Yandava C."/>
            <person name="Haas B."/>
            <person name="Henn M.R."/>
            <person name="Nusbaum C."/>
            <person name="Birren B."/>
        </authorList>
    </citation>
    <scope>NUCLEOTIDE SEQUENCE [LARGE SCALE GENOMIC DNA]</scope>
</reference>
<dbReference type="RefSeq" id="XP_003151146.1">
    <property type="nucleotide sequence ID" value="XM_003151098.1"/>
</dbReference>
<dbReference type="CTD" id="9953100"/>
<dbReference type="InParanoid" id="A0A1S0TFX3"/>
<gene>
    <name evidence="1" type="ORF">LOAG_15608</name>
</gene>